<dbReference type="Proteomes" id="UP000003844">
    <property type="component" value="Unassembled WGS sequence"/>
</dbReference>
<protein>
    <submittedName>
        <fullName evidence="2">Uncharacterized protein</fullName>
    </submittedName>
</protein>
<name>H2BYG2_GILLR</name>
<dbReference type="OrthoDB" id="1451744at2"/>
<dbReference type="EMBL" id="JH594606">
    <property type="protein sequence ID" value="EHQ03301.1"/>
    <property type="molecule type" value="Genomic_DNA"/>
</dbReference>
<evidence type="ECO:0000256" key="1">
    <source>
        <dbReference type="SAM" id="Phobius"/>
    </source>
</evidence>
<proteinExistence type="predicted"/>
<keyword evidence="1" id="KW-1133">Transmembrane helix</keyword>
<gene>
    <name evidence="2" type="ORF">Gilli_2686</name>
</gene>
<feature type="transmembrane region" description="Helical" evidence="1">
    <location>
        <begin position="27"/>
        <end position="45"/>
    </location>
</feature>
<dbReference type="STRING" id="865937.Gilli_2686"/>
<keyword evidence="1" id="KW-0812">Transmembrane</keyword>
<sequence>MKVKYDEEQRLIEIDDNFGRNNWTLKFVLILNIVNGGFNLVQSFLTGFNWFSVMWVSISLISVFILLFLIFKKTSQSSIKTKDIDWFLQKEFFGKKSFKLKLKNGKVRDLLNLKKQSEVEELKKLFEGAGIPSK</sequence>
<reference evidence="3" key="1">
    <citation type="journal article" date="2012" name="Stand. Genomic Sci.">
        <title>Genome sequence of the Antarctic rhodopsins-containing flavobacterium Gillisia limnaea type strain (R-8282(T)).</title>
        <authorList>
            <person name="Riedel T."/>
            <person name="Held B."/>
            <person name="Nolan M."/>
            <person name="Lucas S."/>
            <person name="Lapidus A."/>
            <person name="Tice H."/>
            <person name="Del Rio T.G."/>
            <person name="Cheng J.F."/>
            <person name="Han C."/>
            <person name="Tapia R."/>
            <person name="Goodwin L.A."/>
            <person name="Pitluck S."/>
            <person name="Liolios K."/>
            <person name="Mavromatis K."/>
            <person name="Pagani I."/>
            <person name="Ivanova N."/>
            <person name="Mikhailova N."/>
            <person name="Pati A."/>
            <person name="Chen A."/>
            <person name="Palaniappan K."/>
            <person name="Land M."/>
            <person name="Rohde M."/>
            <person name="Tindall B.J."/>
            <person name="Detter J.C."/>
            <person name="Goker M."/>
            <person name="Bristow J."/>
            <person name="Eisen J.A."/>
            <person name="Markowitz V."/>
            <person name="Hugenholtz P."/>
            <person name="Kyrpides N.C."/>
            <person name="Klenk H.P."/>
            <person name="Woyke T."/>
        </authorList>
    </citation>
    <scope>NUCLEOTIDE SEQUENCE [LARGE SCALE GENOMIC DNA]</scope>
    <source>
        <strain evidence="3">DSM 15749 / LMG 21470 / R-8282</strain>
    </source>
</reference>
<dbReference type="eggNOG" id="ENOG5032TQ5">
    <property type="taxonomic scope" value="Bacteria"/>
</dbReference>
<evidence type="ECO:0000313" key="2">
    <source>
        <dbReference type="EMBL" id="EHQ03301.1"/>
    </source>
</evidence>
<keyword evidence="1" id="KW-0472">Membrane</keyword>
<evidence type="ECO:0000313" key="3">
    <source>
        <dbReference type="Proteomes" id="UP000003844"/>
    </source>
</evidence>
<dbReference type="RefSeq" id="WP_006989607.1">
    <property type="nucleotide sequence ID" value="NZ_JH594606.1"/>
</dbReference>
<accession>H2BYG2</accession>
<dbReference type="AlphaFoldDB" id="H2BYG2"/>
<dbReference type="HOGENOM" id="CLU_1882010_0_0_10"/>
<organism evidence="2 3">
    <name type="scientific">Gillisia limnaea (strain DSM 15749 / LMG 21470 / R-8282)</name>
    <dbReference type="NCBI Taxonomy" id="865937"/>
    <lineage>
        <taxon>Bacteria</taxon>
        <taxon>Pseudomonadati</taxon>
        <taxon>Bacteroidota</taxon>
        <taxon>Flavobacteriia</taxon>
        <taxon>Flavobacteriales</taxon>
        <taxon>Flavobacteriaceae</taxon>
        <taxon>Gillisia</taxon>
    </lineage>
</organism>
<feature type="transmembrane region" description="Helical" evidence="1">
    <location>
        <begin position="51"/>
        <end position="71"/>
    </location>
</feature>
<keyword evidence="3" id="KW-1185">Reference proteome</keyword>